<reference evidence="1 2" key="1">
    <citation type="submission" date="2020-03" db="EMBL/GenBank/DDBJ databases">
        <title>Dissostichus mawsoni Genome sequencing and assembly.</title>
        <authorList>
            <person name="Park H."/>
        </authorList>
    </citation>
    <scope>NUCLEOTIDE SEQUENCE [LARGE SCALE GENOMIC DNA]</scope>
    <source>
        <strain evidence="1">DM0001</strain>
        <tissue evidence="1">Muscle</tissue>
    </source>
</reference>
<sequence length="74" mass="8586">MAVKVAVEILKKMSNMYAAEKLTKKYAGARKQQLKEKYLNHQSLRLLQVFQLDRKSPLMVQLVPPLPRPQLPQI</sequence>
<proteinExistence type="predicted"/>
<accession>A0A7J5YT23</accession>
<evidence type="ECO:0000313" key="1">
    <source>
        <dbReference type="EMBL" id="KAF3852615.1"/>
    </source>
</evidence>
<organism evidence="1 2">
    <name type="scientific">Dissostichus mawsoni</name>
    <name type="common">Antarctic cod</name>
    <dbReference type="NCBI Taxonomy" id="36200"/>
    <lineage>
        <taxon>Eukaryota</taxon>
        <taxon>Metazoa</taxon>
        <taxon>Chordata</taxon>
        <taxon>Craniata</taxon>
        <taxon>Vertebrata</taxon>
        <taxon>Euteleostomi</taxon>
        <taxon>Actinopterygii</taxon>
        <taxon>Neopterygii</taxon>
        <taxon>Teleostei</taxon>
        <taxon>Neoteleostei</taxon>
        <taxon>Acanthomorphata</taxon>
        <taxon>Eupercaria</taxon>
        <taxon>Perciformes</taxon>
        <taxon>Notothenioidei</taxon>
        <taxon>Nototheniidae</taxon>
        <taxon>Dissostichus</taxon>
    </lineage>
</organism>
<evidence type="ECO:0000313" key="2">
    <source>
        <dbReference type="Proteomes" id="UP000518266"/>
    </source>
</evidence>
<name>A0A7J5YT23_DISMA</name>
<dbReference type="EMBL" id="JAAKFY010000009">
    <property type="protein sequence ID" value="KAF3852615.1"/>
    <property type="molecule type" value="Genomic_DNA"/>
</dbReference>
<keyword evidence="2" id="KW-1185">Reference proteome</keyword>
<comment type="caution">
    <text evidence="1">The sequence shown here is derived from an EMBL/GenBank/DDBJ whole genome shotgun (WGS) entry which is preliminary data.</text>
</comment>
<dbReference type="AlphaFoldDB" id="A0A7J5YT23"/>
<protein>
    <submittedName>
        <fullName evidence="1">Uncharacterized protein</fullName>
    </submittedName>
</protein>
<gene>
    <name evidence="1" type="ORF">F7725_005970</name>
</gene>
<dbReference type="Proteomes" id="UP000518266">
    <property type="component" value="Unassembled WGS sequence"/>
</dbReference>